<dbReference type="Proteomes" id="UP000267251">
    <property type="component" value="Unassembled WGS sequence"/>
</dbReference>
<reference evidence="3" key="1">
    <citation type="journal article" date="2018" name="Nat. Microbiol.">
        <title>Leveraging single-cell genomics to expand the fungal tree of life.</title>
        <authorList>
            <person name="Ahrendt S.R."/>
            <person name="Quandt C.A."/>
            <person name="Ciobanu D."/>
            <person name="Clum A."/>
            <person name="Salamov A."/>
            <person name="Andreopoulos B."/>
            <person name="Cheng J.F."/>
            <person name="Woyke T."/>
            <person name="Pelin A."/>
            <person name="Henrissat B."/>
            <person name="Reynolds N.K."/>
            <person name="Benny G.L."/>
            <person name="Smith M.E."/>
            <person name="James T.Y."/>
            <person name="Grigoriev I.V."/>
        </authorList>
    </citation>
    <scope>NUCLEOTIDE SEQUENCE [LARGE SCALE GENOMIC DNA]</scope>
</reference>
<evidence type="ECO:0000313" key="2">
    <source>
        <dbReference type="EMBL" id="RKP15258.1"/>
    </source>
</evidence>
<keyword evidence="3" id="KW-1185">Reference proteome</keyword>
<evidence type="ECO:0000313" key="3">
    <source>
        <dbReference type="Proteomes" id="UP000267251"/>
    </source>
</evidence>
<protein>
    <submittedName>
        <fullName evidence="2">Uncharacterized protein</fullName>
    </submittedName>
</protein>
<dbReference type="OrthoDB" id="10429374at2759"/>
<dbReference type="EMBL" id="KZ987745">
    <property type="protein sequence ID" value="RKP15258.1"/>
    <property type="molecule type" value="Genomic_DNA"/>
</dbReference>
<feature type="region of interest" description="Disordered" evidence="1">
    <location>
        <begin position="502"/>
        <end position="549"/>
    </location>
</feature>
<dbReference type="AlphaFoldDB" id="A0A4P9Y823"/>
<feature type="region of interest" description="Disordered" evidence="1">
    <location>
        <begin position="1"/>
        <end position="71"/>
    </location>
</feature>
<organism evidence="2 3">
    <name type="scientific">Piptocephalis cylindrospora</name>
    <dbReference type="NCBI Taxonomy" id="1907219"/>
    <lineage>
        <taxon>Eukaryota</taxon>
        <taxon>Fungi</taxon>
        <taxon>Fungi incertae sedis</taxon>
        <taxon>Zoopagomycota</taxon>
        <taxon>Zoopagomycotina</taxon>
        <taxon>Zoopagomycetes</taxon>
        <taxon>Zoopagales</taxon>
        <taxon>Piptocephalidaceae</taxon>
        <taxon>Piptocephalis</taxon>
    </lineage>
</organism>
<feature type="compositionally biased region" description="Basic and acidic residues" evidence="1">
    <location>
        <begin position="27"/>
        <end position="36"/>
    </location>
</feature>
<evidence type="ECO:0000256" key="1">
    <source>
        <dbReference type="SAM" id="MobiDB-lite"/>
    </source>
</evidence>
<name>A0A4P9Y823_9FUNG</name>
<accession>A0A4P9Y823</accession>
<feature type="compositionally biased region" description="Pro residues" evidence="1">
    <location>
        <begin position="524"/>
        <end position="540"/>
    </location>
</feature>
<proteinExistence type="predicted"/>
<feature type="region of interest" description="Disordered" evidence="1">
    <location>
        <begin position="85"/>
        <end position="109"/>
    </location>
</feature>
<sequence length="594" mass="66754">MDRLYPTRPSTSPHLPSWMRGYGDVPRFSEPDEPQRRLPSPPYPAEGFRSFRPGQSTRLPDPLELTRGGFDDTVAFPMPLARERSGKRENPLQIPPYTSARPRLPHPKDPWMGEYQPERRYSPIPLSPPAPRTKVNPAAHYAAIPEAHQEGGRFSDKAYHHPIPMANWYGPPTRETFKSPLVGHTSQGHHRPSKPWRVGGRSSYVKWNTSGVIAEKLILRTHTLLRTEAYLERRSMGFLLARREVSGRMWILDRFDAGEPIDIQGQKDRLPRRPAAASAEDVIFEVWRARTQEECKELLLDYYRRSRKELEEGLIKPRAVGIVILAIDQYGETRGAAVRILGTHLSLSALPILIPPIPLSHMHAQDPVGLLYLDSQTGQLTPRDLHAFHENASHPVGIWVMEEVGKDHGTFLGPKAVDALGWWLRQGPGGPKETKEPMALGLLSSHPGRLDLYELSFQATSMPTRPLKATLLPGQEGREVAVRECPLEGELPFLQAFDLAGGDQIPHHLPGSTGSPGRQDDPMMAPPRSPQPKIPIPPGSPQSKTRAAPQLMQEGDAMAHPSWALYEEMARLRLQVQALQHQMDRMEARTNRPW</sequence>
<gene>
    <name evidence="2" type="ORF">BJ684DRAFT_14481</name>
</gene>